<evidence type="ECO:0000313" key="3">
    <source>
        <dbReference type="Proteomes" id="UP000244898"/>
    </source>
</evidence>
<dbReference type="PRINTS" id="PR00080">
    <property type="entry name" value="SDRFAMILY"/>
</dbReference>
<dbReference type="Pfam" id="PF13561">
    <property type="entry name" value="adh_short_C2"/>
    <property type="match status" value="1"/>
</dbReference>
<organism evidence="2 3">
    <name type="scientific">Falsiruegeria mediterranea M17</name>
    <dbReference type="NCBI Taxonomy" id="1200281"/>
    <lineage>
        <taxon>Bacteria</taxon>
        <taxon>Pseudomonadati</taxon>
        <taxon>Pseudomonadota</taxon>
        <taxon>Alphaproteobacteria</taxon>
        <taxon>Rhodobacterales</taxon>
        <taxon>Roseobacteraceae</taxon>
        <taxon>Falsiruegeria</taxon>
    </lineage>
</organism>
<dbReference type="Gene3D" id="3.40.50.720">
    <property type="entry name" value="NAD(P)-binding Rossmann-like Domain"/>
    <property type="match status" value="1"/>
</dbReference>
<dbReference type="AlphaFoldDB" id="A0A2R8C9X4"/>
<dbReference type="EC" id="1.1.1.385" evidence="2"/>
<dbReference type="PROSITE" id="PS00061">
    <property type="entry name" value="ADH_SHORT"/>
    <property type="match status" value="1"/>
</dbReference>
<dbReference type="GO" id="GO:0016491">
    <property type="term" value="F:oxidoreductase activity"/>
    <property type="evidence" value="ECO:0007669"/>
    <property type="project" value="UniProtKB-KW"/>
</dbReference>
<dbReference type="FunFam" id="3.40.50.720:FF:000084">
    <property type="entry name" value="Short-chain dehydrogenase reductase"/>
    <property type="match status" value="1"/>
</dbReference>
<dbReference type="InterPro" id="IPR002347">
    <property type="entry name" value="SDR_fam"/>
</dbReference>
<dbReference type="RefSeq" id="WP_108788403.1">
    <property type="nucleotide sequence ID" value="NZ_ONZG01000006.1"/>
</dbReference>
<dbReference type="SUPFAM" id="SSF51735">
    <property type="entry name" value="NAD(P)-binding Rossmann-fold domains"/>
    <property type="match status" value="1"/>
</dbReference>
<evidence type="ECO:0000256" key="1">
    <source>
        <dbReference type="ARBA" id="ARBA00006484"/>
    </source>
</evidence>
<sequence length="284" mass="30006">MIQLERSLEGKVAIVTGGTRQSGMGHQAALAMAALGANIVTCGLTESRPDLTGKSHHKVGGSASRLDDRVAEIKEFGVDAVGVPCDVTKKKDILRAVEVAKEKFGGVDILFNNAGVPTGGGPFLEVQDDAWEIQWNICVRAMAWFCQAVIPIMQERGGGSIINNSSMWALKPLPGASPYVAAKAGMIALTKSLAQEFGPDQIRVNCMLPGTYMTEMHDSRASMEMDRQQASLEDVRAKMAAPTSLKRLGKGEEMGSTVAFLAGPGANYITGAVIKVDGGLTNGL</sequence>
<dbReference type="Proteomes" id="UP000244898">
    <property type="component" value="Unassembled WGS sequence"/>
</dbReference>
<dbReference type="PRINTS" id="PR00081">
    <property type="entry name" value="GDHRDH"/>
</dbReference>
<accession>A0A2R8C9X4</accession>
<gene>
    <name evidence="2" type="primary">bacC_5</name>
    <name evidence="2" type="ORF">TRM7615_02740</name>
</gene>
<dbReference type="PANTHER" id="PTHR43943">
    <property type="entry name" value="DEHYDROGENASE/REDUCTASE (SDR FAMILY) MEMBER 4"/>
    <property type="match status" value="1"/>
</dbReference>
<proteinExistence type="inferred from homology"/>
<reference evidence="3" key="1">
    <citation type="submission" date="2018-03" db="EMBL/GenBank/DDBJ databases">
        <authorList>
            <person name="Rodrigo-Torres L."/>
            <person name="Arahal R. D."/>
            <person name="Lucena T."/>
        </authorList>
    </citation>
    <scope>NUCLEOTIDE SEQUENCE [LARGE SCALE GENOMIC DNA]</scope>
    <source>
        <strain evidence="3">CECT 7615</strain>
    </source>
</reference>
<dbReference type="PANTHER" id="PTHR43943:SF2">
    <property type="entry name" value="DEHYDROGENASE_REDUCTASE 4"/>
    <property type="match status" value="1"/>
</dbReference>
<name>A0A2R8C9X4_9RHOB</name>
<dbReference type="EMBL" id="ONZG01000006">
    <property type="protein sequence ID" value="SPJ29227.1"/>
    <property type="molecule type" value="Genomic_DNA"/>
</dbReference>
<dbReference type="OrthoDB" id="9789398at2"/>
<keyword evidence="2" id="KW-0560">Oxidoreductase</keyword>
<keyword evidence="3" id="KW-1185">Reference proteome</keyword>
<protein>
    <submittedName>
        <fullName evidence="2">Dihydroanticapsin 7-dehydrogenase</fullName>
        <ecNumber evidence="2">1.1.1.385</ecNumber>
    </submittedName>
</protein>
<dbReference type="InterPro" id="IPR020904">
    <property type="entry name" value="Sc_DH/Rdtase_CS"/>
</dbReference>
<evidence type="ECO:0000313" key="2">
    <source>
        <dbReference type="EMBL" id="SPJ29227.1"/>
    </source>
</evidence>
<dbReference type="InterPro" id="IPR036291">
    <property type="entry name" value="NAD(P)-bd_dom_sf"/>
</dbReference>
<comment type="similarity">
    <text evidence="1">Belongs to the short-chain dehydrogenases/reductases (SDR) family.</text>
</comment>